<keyword evidence="6" id="KW-0808">Transferase</keyword>
<keyword evidence="12" id="KW-0902">Two-component regulatory system</keyword>
<feature type="transmembrane region" description="Helical" evidence="14">
    <location>
        <begin position="165"/>
        <end position="189"/>
    </location>
</feature>
<dbReference type="SMART" id="SM00388">
    <property type="entry name" value="HisKA"/>
    <property type="match status" value="1"/>
</dbReference>
<evidence type="ECO:0000256" key="7">
    <source>
        <dbReference type="ARBA" id="ARBA00022692"/>
    </source>
</evidence>
<evidence type="ECO:0000256" key="1">
    <source>
        <dbReference type="ARBA" id="ARBA00000085"/>
    </source>
</evidence>
<dbReference type="PRINTS" id="PR00344">
    <property type="entry name" value="BCTRLSENSOR"/>
</dbReference>
<keyword evidence="8" id="KW-0547">Nucleotide-binding</keyword>
<dbReference type="InterPro" id="IPR036097">
    <property type="entry name" value="HisK_dim/P_sf"/>
</dbReference>
<evidence type="ECO:0000256" key="14">
    <source>
        <dbReference type="SAM" id="Phobius"/>
    </source>
</evidence>
<evidence type="ECO:0000256" key="13">
    <source>
        <dbReference type="ARBA" id="ARBA00023136"/>
    </source>
</evidence>
<sequence length="428" mass="47849">MSFFTKDLLINFLFILLPLFLVQMYYLLKYAKQIDWLKNWTIAIFPILSILLCMLFPVDAVIVPDRYNIDLRRIPYILGTLYGGAGFGTFLLVLILTIRFLIGGVGFYVTLISLPILSIPLFIIAKKYLAMSLQQRIIASTLISLVGALLAMGVSIFVFDIALPTFLWIEFVCLDVIGTLVITVLWEAIRTNLSILKRLVKAEKLEVVSHLAASISHEVRNPLTASRGFMQMLGEDEQNPIKKRYLSIAIDELDRAKDIIDDYLLFANSAPERPEQVDVGVEIQHVLQIMKPLANMNGVVLPPPSLLHGQAKVCGERKKLQQCFINLVKNSIEAMPNGGKLEVKLKKSGETVTVEIHDTGCGMTSEQISRLGEPYFTTKEKGTGLGTMVSFRIIHYMQGKVHVKSEKGKGTCFSIELPLCTKTAPKID</sequence>
<dbReference type="EMBL" id="LNQP01000049">
    <property type="protein sequence ID" value="KSU87262.1"/>
    <property type="molecule type" value="Genomic_DNA"/>
</dbReference>
<evidence type="ECO:0000313" key="16">
    <source>
        <dbReference type="EMBL" id="KSU87262.1"/>
    </source>
</evidence>
<comment type="subcellular location">
    <subcellularLocation>
        <location evidence="2">Cell membrane</location>
        <topology evidence="2">Multi-pass membrane protein</topology>
    </subcellularLocation>
</comment>
<evidence type="ECO:0000256" key="2">
    <source>
        <dbReference type="ARBA" id="ARBA00004651"/>
    </source>
</evidence>
<dbReference type="InterPro" id="IPR005467">
    <property type="entry name" value="His_kinase_dom"/>
</dbReference>
<evidence type="ECO:0000256" key="5">
    <source>
        <dbReference type="ARBA" id="ARBA00022553"/>
    </source>
</evidence>
<feature type="transmembrane region" description="Helical" evidence="14">
    <location>
        <begin position="74"/>
        <end position="101"/>
    </location>
</feature>
<dbReference type="PROSITE" id="PS50109">
    <property type="entry name" value="HIS_KIN"/>
    <property type="match status" value="1"/>
</dbReference>
<dbReference type="InterPro" id="IPR003594">
    <property type="entry name" value="HATPase_dom"/>
</dbReference>
<keyword evidence="7 14" id="KW-0812">Transmembrane</keyword>
<feature type="transmembrane region" description="Helical" evidence="14">
    <location>
        <begin position="137"/>
        <end position="159"/>
    </location>
</feature>
<dbReference type="Pfam" id="PF07694">
    <property type="entry name" value="5TM-5TMR_LYT"/>
    <property type="match status" value="1"/>
</dbReference>
<keyword evidence="4" id="KW-1003">Cell membrane</keyword>
<feature type="transmembrane region" description="Helical" evidence="14">
    <location>
        <begin position="9"/>
        <end position="28"/>
    </location>
</feature>
<evidence type="ECO:0000256" key="4">
    <source>
        <dbReference type="ARBA" id="ARBA00022475"/>
    </source>
</evidence>
<comment type="caution">
    <text evidence="16">The sequence shown here is derived from an EMBL/GenBank/DDBJ whole genome shotgun (WGS) entry which is preliminary data.</text>
</comment>
<dbReference type="GO" id="GO:0071555">
    <property type="term" value="P:cell wall organization"/>
    <property type="evidence" value="ECO:0007669"/>
    <property type="project" value="InterPro"/>
</dbReference>
<dbReference type="GO" id="GO:0005524">
    <property type="term" value="F:ATP binding"/>
    <property type="evidence" value="ECO:0007669"/>
    <property type="project" value="UniProtKB-KW"/>
</dbReference>
<dbReference type="SUPFAM" id="SSF47384">
    <property type="entry name" value="Homodimeric domain of signal transducing histidine kinase"/>
    <property type="match status" value="1"/>
</dbReference>
<dbReference type="Proteomes" id="UP000053681">
    <property type="component" value="Unassembled WGS sequence"/>
</dbReference>
<dbReference type="InterPro" id="IPR036890">
    <property type="entry name" value="HATPase_C_sf"/>
</dbReference>
<protein>
    <recommendedName>
        <fullName evidence="3">histidine kinase</fullName>
        <ecNumber evidence="3">2.7.13.3</ecNumber>
    </recommendedName>
</protein>
<evidence type="ECO:0000256" key="11">
    <source>
        <dbReference type="ARBA" id="ARBA00022989"/>
    </source>
</evidence>
<feature type="transmembrane region" description="Helical" evidence="14">
    <location>
        <begin position="40"/>
        <end position="62"/>
    </location>
</feature>
<dbReference type="GO" id="GO:0000155">
    <property type="term" value="F:phosphorelay sensor kinase activity"/>
    <property type="evidence" value="ECO:0007669"/>
    <property type="project" value="InterPro"/>
</dbReference>
<comment type="catalytic activity">
    <reaction evidence="1">
        <text>ATP + protein L-histidine = ADP + protein N-phospho-L-histidine.</text>
        <dbReference type="EC" id="2.7.13.3"/>
    </reaction>
</comment>
<keyword evidence="9 16" id="KW-0418">Kinase</keyword>
<evidence type="ECO:0000256" key="12">
    <source>
        <dbReference type="ARBA" id="ARBA00023012"/>
    </source>
</evidence>
<proteinExistence type="predicted"/>
<dbReference type="SMART" id="SM00387">
    <property type="entry name" value="HATPase_c"/>
    <property type="match status" value="1"/>
</dbReference>
<dbReference type="EC" id="2.7.13.3" evidence="3"/>
<dbReference type="Pfam" id="PF02518">
    <property type="entry name" value="HATPase_c"/>
    <property type="match status" value="1"/>
</dbReference>
<feature type="transmembrane region" description="Helical" evidence="14">
    <location>
        <begin position="107"/>
        <end position="125"/>
    </location>
</feature>
<dbReference type="GO" id="GO:0005886">
    <property type="term" value="C:plasma membrane"/>
    <property type="evidence" value="ECO:0007669"/>
    <property type="project" value="UniProtKB-SubCell"/>
</dbReference>
<feature type="domain" description="Histidine kinase" evidence="15">
    <location>
        <begin position="214"/>
        <end position="421"/>
    </location>
</feature>
<reference evidence="16 17" key="1">
    <citation type="submission" date="2015-11" db="EMBL/GenBank/DDBJ databases">
        <title>Bacillus caseinolyticus sp nov.</title>
        <authorList>
            <person name="Dastager S.G."/>
            <person name="Mawlankar R."/>
        </authorList>
    </citation>
    <scope>NUCLEOTIDE SEQUENCE [LARGE SCALE GENOMIC DNA]</scope>
    <source>
        <strain evidence="16 17">SGD-V-76</strain>
    </source>
</reference>
<keyword evidence="5" id="KW-0597">Phosphoprotein</keyword>
<accession>A0A0V8JJP1</accession>
<evidence type="ECO:0000256" key="6">
    <source>
        <dbReference type="ARBA" id="ARBA00022679"/>
    </source>
</evidence>
<gene>
    <name evidence="16" type="ORF">AS180_14265</name>
</gene>
<name>A0A0V8JJP1_9BACI</name>
<organism evidence="16 17">
    <name type="scientific">Priestia veravalensis</name>
    <dbReference type="NCBI Taxonomy" id="1414648"/>
    <lineage>
        <taxon>Bacteria</taxon>
        <taxon>Bacillati</taxon>
        <taxon>Bacillota</taxon>
        <taxon>Bacilli</taxon>
        <taxon>Bacillales</taxon>
        <taxon>Bacillaceae</taxon>
        <taxon>Priestia</taxon>
    </lineage>
</organism>
<keyword evidence="11 14" id="KW-1133">Transmembrane helix</keyword>
<dbReference type="PANTHER" id="PTHR43065">
    <property type="entry name" value="SENSOR HISTIDINE KINASE"/>
    <property type="match status" value="1"/>
</dbReference>
<dbReference type="CDD" id="cd00082">
    <property type="entry name" value="HisKA"/>
    <property type="match status" value="1"/>
</dbReference>
<evidence type="ECO:0000256" key="8">
    <source>
        <dbReference type="ARBA" id="ARBA00022741"/>
    </source>
</evidence>
<keyword evidence="17" id="KW-1185">Reference proteome</keyword>
<keyword evidence="10" id="KW-0067">ATP-binding</keyword>
<dbReference type="Pfam" id="PF00512">
    <property type="entry name" value="HisKA"/>
    <property type="match status" value="1"/>
</dbReference>
<evidence type="ECO:0000256" key="10">
    <source>
        <dbReference type="ARBA" id="ARBA00022840"/>
    </source>
</evidence>
<dbReference type="SUPFAM" id="SSF55874">
    <property type="entry name" value="ATPase domain of HSP90 chaperone/DNA topoisomerase II/histidine kinase"/>
    <property type="match status" value="1"/>
</dbReference>
<evidence type="ECO:0000256" key="3">
    <source>
        <dbReference type="ARBA" id="ARBA00012438"/>
    </source>
</evidence>
<dbReference type="InterPro" id="IPR011620">
    <property type="entry name" value="Sig_transdc_His_kinase_LytS_TM"/>
</dbReference>
<dbReference type="AlphaFoldDB" id="A0A0V8JJP1"/>
<dbReference type="Gene3D" id="1.10.287.130">
    <property type="match status" value="1"/>
</dbReference>
<keyword evidence="13 14" id="KW-0472">Membrane</keyword>
<dbReference type="InterPro" id="IPR003661">
    <property type="entry name" value="HisK_dim/P_dom"/>
</dbReference>
<evidence type="ECO:0000259" key="15">
    <source>
        <dbReference type="PROSITE" id="PS50109"/>
    </source>
</evidence>
<evidence type="ECO:0000313" key="17">
    <source>
        <dbReference type="Proteomes" id="UP000053681"/>
    </source>
</evidence>
<dbReference type="InterPro" id="IPR004358">
    <property type="entry name" value="Sig_transdc_His_kin-like_C"/>
</dbReference>
<dbReference type="PANTHER" id="PTHR43065:SF46">
    <property type="entry name" value="C4-DICARBOXYLATE TRANSPORT SENSOR PROTEIN DCTB"/>
    <property type="match status" value="1"/>
</dbReference>
<dbReference type="Gene3D" id="3.30.565.10">
    <property type="entry name" value="Histidine kinase-like ATPase, C-terminal domain"/>
    <property type="match status" value="1"/>
</dbReference>
<evidence type="ECO:0000256" key="9">
    <source>
        <dbReference type="ARBA" id="ARBA00022777"/>
    </source>
</evidence>